<keyword evidence="3" id="KW-1185">Reference proteome</keyword>
<keyword evidence="1" id="KW-0812">Transmembrane</keyword>
<dbReference type="AlphaFoldDB" id="A0A918KQ25"/>
<reference evidence="2 3" key="1">
    <citation type="journal article" date="2014" name="Int. J. Syst. Evol. Microbiol.">
        <title>Complete genome sequence of Corynebacterium casei LMG S-19264T (=DSM 44701T), isolated from a smear-ripened cheese.</title>
        <authorList>
            <consortium name="US DOE Joint Genome Institute (JGI-PGF)"/>
            <person name="Walter F."/>
            <person name="Albersmeier A."/>
            <person name="Kalinowski J."/>
            <person name="Ruckert C."/>
        </authorList>
    </citation>
    <scope>NUCLEOTIDE SEQUENCE [LARGE SCALE GENOMIC DNA]</scope>
    <source>
        <strain evidence="2 3">KCTC 23968</strain>
    </source>
</reference>
<keyword evidence="1" id="KW-0472">Membrane</keyword>
<proteinExistence type="predicted"/>
<evidence type="ECO:0000313" key="2">
    <source>
        <dbReference type="EMBL" id="GGX71540.1"/>
    </source>
</evidence>
<name>A0A918KQ25_9PROT</name>
<dbReference type="Proteomes" id="UP000600865">
    <property type="component" value="Unassembled WGS sequence"/>
</dbReference>
<gene>
    <name evidence="2" type="ORF">GCM10011309_22180</name>
</gene>
<organism evidence="2 3">
    <name type="scientific">Litorimonas cladophorae</name>
    <dbReference type="NCBI Taxonomy" id="1220491"/>
    <lineage>
        <taxon>Bacteria</taxon>
        <taxon>Pseudomonadati</taxon>
        <taxon>Pseudomonadota</taxon>
        <taxon>Alphaproteobacteria</taxon>
        <taxon>Maricaulales</taxon>
        <taxon>Robiginitomaculaceae</taxon>
    </lineage>
</organism>
<keyword evidence="1" id="KW-1133">Transmembrane helix</keyword>
<feature type="transmembrane region" description="Helical" evidence="1">
    <location>
        <begin position="6"/>
        <end position="29"/>
    </location>
</feature>
<sequence length="78" mass="8706">MLRTVLIVFGWMIPFVSVLLALTQIYAGIQLQSIGDARQPELWITVVRSIAYGIQNLALSPLCFFGAHMLEKQGKLSE</sequence>
<evidence type="ECO:0000313" key="3">
    <source>
        <dbReference type="Proteomes" id="UP000600865"/>
    </source>
</evidence>
<dbReference type="RefSeq" id="WP_189585746.1">
    <property type="nucleotide sequence ID" value="NZ_BMYV01000002.1"/>
</dbReference>
<evidence type="ECO:0000256" key="1">
    <source>
        <dbReference type="SAM" id="Phobius"/>
    </source>
</evidence>
<dbReference type="EMBL" id="BMYV01000002">
    <property type="protein sequence ID" value="GGX71540.1"/>
    <property type="molecule type" value="Genomic_DNA"/>
</dbReference>
<comment type="caution">
    <text evidence="2">The sequence shown here is derived from an EMBL/GenBank/DDBJ whole genome shotgun (WGS) entry which is preliminary data.</text>
</comment>
<accession>A0A918KQ25</accession>
<protein>
    <submittedName>
        <fullName evidence="2">Uncharacterized protein</fullName>
    </submittedName>
</protein>
<feature type="transmembrane region" description="Helical" evidence="1">
    <location>
        <begin position="50"/>
        <end position="70"/>
    </location>
</feature>